<accession>A0AAN9AI59</accession>
<dbReference type="Proteomes" id="UP001374579">
    <property type="component" value="Unassembled WGS sequence"/>
</dbReference>
<evidence type="ECO:0000313" key="3">
    <source>
        <dbReference type="Proteomes" id="UP001374579"/>
    </source>
</evidence>
<feature type="region of interest" description="Disordered" evidence="1">
    <location>
        <begin position="1"/>
        <end position="44"/>
    </location>
</feature>
<protein>
    <submittedName>
        <fullName evidence="2">Uncharacterized protein</fullName>
    </submittedName>
</protein>
<feature type="compositionally biased region" description="Polar residues" evidence="1">
    <location>
        <begin position="9"/>
        <end position="19"/>
    </location>
</feature>
<gene>
    <name evidence="2" type="ORF">V1264_021338</name>
</gene>
<sequence length="277" mass="30182">MRTPHRAQPSVTTQDSSNLKVHKHSPIEPTSPSPPPCDYSTVAPATSTPGVSYLPDGTAPNHLYPDIPEEGCWLITENCKDHPQANGTHKDDLGTQNGTEEGCLARAAQQWKWCGETDSAKATAIYGPTGAMTFAARGCYFADYGCRPAVAGRIIHDYFSERAENGTVNEKNCLGRAARQWRHCGSPADRPITSIFGSTGAKRTAGAGCWVKVRSCPAHCDLEGYFFDAWGATNRETGTVEEECFDRARYYWTHCGSHSNAPVTAYFRPHATSHTVP</sequence>
<comment type="caution">
    <text evidence="2">The sequence shown here is derived from an EMBL/GenBank/DDBJ whole genome shotgun (WGS) entry which is preliminary data.</text>
</comment>
<dbReference type="EMBL" id="JBAMIC010004070">
    <property type="protein sequence ID" value="KAK7087264.1"/>
    <property type="molecule type" value="Genomic_DNA"/>
</dbReference>
<name>A0AAN9AI59_9CAEN</name>
<reference evidence="2 3" key="1">
    <citation type="submission" date="2024-02" db="EMBL/GenBank/DDBJ databases">
        <title>Chromosome-scale genome assembly of the rough periwinkle Littorina saxatilis.</title>
        <authorList>
            <person name="De Jode A."/>
            <person name="Faria R."/>
            <person name="Formenti G."/>
            <person name="Sims Y."/>
            <person name="Smith T.P."/>
            <person name="Tracey A."/>
            <person name="Wood J.M.D."/>
            <person name="Zagrodzka Z.B."/>
            <person name="Johannesson K."/>
            <person name="Butlin R.K."/>
            <person name="Leder E.H."/>
        </authorList>
    </citation>
    <scope>NUCLEOTIDE SEQUENCE [LARGE SCALE GENOMIC DNA]</scope>
    <source>
        <strain evidence="2">Snail1</strain>
        <tissue evidence="2">Muscle</tissue>
    </source>
</reference>
<keyword evidence="3" id="KW-1185">Reference proteome</keyword>
<organism evidence="2 3">
    <name type="scientific">Littorina saxatilis</name>
    <dbReference type="NCBI Taxonomy" id="31220"/>
    <lineage>
        <taxon>Eukaryota</taxon>
        <taxon>Metazoa</taxon>
        <taxon>Spiralia</taxon>
        <taxon>Lophotrochozoa</taxon>
        <taxon>Mollusca</taxon>
        <taxon>Gastropoda</taxon>
        <taxon>Caenogastropoda</taxon>
        <taxon>Littorinimorpha</taxon>
        <taxon>Littorinoidea</taxon>
        <taxon>Littorinidae</taxon>
        <taxon>Littorina</taxon>
    </lineage>
</organism>
<evidence type="ECO:0000256" key="1">
    <source>
        <dbReference type="SAM" id="MobiDB-lite"/>
    </source>
</evidence>
<proteinExistence type="predicted"/>
<dbReference type="AlphaFoldDB" id="A0AAN9AI59"/>
<evidence type="ECO:0000313" key="2">
    <source>
        <dbReference type="EMBL" id="KAK7087264.1"/>
    </source>
</evidence>